<organism evidence="1">
    <name type="scientific">freshwater metagenome</name>
    <dbReference type="NCBI Taxonomy" id="449393"/>
    <lineage>
        <taxon>unclassified sequences</taxon>
        <taxon>metagenomes</taxon>
        <taxon>ecological metagenomes</taxon>
    </lineage>
</organism>
<evidence type="ECO:0000313" key="1">
    <source>
        <dbReference type="EMBL" id="CAB4808552.1"/>
    </source>
</evidence>
<sequence>MFRTEIQAGSFNVAALSADETGCDWAYSIGLEHNFNHPELLVVGLEAAIAGAVIELLGEEIAAGRHLGAGEVVRLAGGMNLQVREVDPLWLARGDWFVLGRAVMETWGQRWPETLQLVWSDGQGEFPDLPGDPAWSLKQPLLMHN</sequence>
<protein>
    <submittedName>
        <fullName evidence="1">Unannotated protein</fullName>
    </submittedName>
</protein>
<reference evidence="1" key="1">
    <citation type="submission" date="2020-05" db="EMBL/GenBank/DDBJ databases">
        <authorList>
            <person name="Chiriac C."/>
            <person name="Salcher M."/>
            <person name="Ghai R."/>
            <person name="Kavagutti S V."/>
        </authorList>
    </citation>
    <scope>NUCLEOTIDE SEQUENCE</scope>
</reference>
<dbReference type="Pfam" id="PF14081">
    <property type="entry name" value="DUF4262"/>
    <property type="match status" value="1"/>
</dbReference>
<dbReference type="EMBL" id="CAFAAQ010000079">
    <property type="protein sequence ID" value="CAB4808552.1"/>
    <property type="molecule type" value="Genomic_DNA"/>
</dbReference>
<dbReference type="AlphaFoldDB" id="A0A6J6YGQ0"/>
<gene>
    <name evidence="1" type="ORF">UFOPK3046_00995</name>
</gene>
<proteinExistence type="predicted"/>
<dbReference type="InterPro" id="IPR025358">
    <property type="entry name" value="DUF4262"/>
</dbReference>
<name>A0A6J6YGQ0_9ZZZZ</name>
<accession>A0A6J6YGQ0</accession>